<organism evidence="6 7">
    <name type="scientific">Shouchella xiaoxiensis</name>
    <dbReference type="NCBI Taxonomy" id="766895"/>
    <lineage>
        <taxon>Bacteria</taxon>
        <taxon>Bacillati</taxon>
        <taxon>Bacillota</taxon>
        <taxon>Bacilli</taxon>
        <taxon>Bacillales</taxon>
        <taxon>Bacillaceae</taxon>
        <taxon>Shouchella</taxon>
    </lineage>
</organism>
<dbReference type="Proteomes" id="UP001179280">
    <property type="component" value="Unassembled WGS sequence"/>
</dbReference>
<feature type="binding site" evidence="4">
    <location>
        <position position="68"/>
    </location>
    <ligand>
        <name>Zn(2+)</name>
        <dbReference type="ChEBI" id="CHEBI:29105"/>
    </ligand>
</feature>
<dbReference type="InterPro" id="IPR023512">
    <property type="entry name" value="Deaminase_MtaD/DadD"/>
</dbReference>
<dbReference type="CDD" id="cd01298">
    <property type="entry name" value="ATZ_TRZ_like"/>
    <property type="match status" value="1"/>
</dbReference>
<dbReference type="PANTHER" id="PTHR43794:SF11">
    <property type="entry name" value="AMIDOHYDROLASE-RELATED DOMAIN-CONTAINING PROTEIN"/>
    <property type="match status" value="1"/>
</dbReference>
<sequence>MDTLIKNATIVTMNEEKELLRTGYVLIKDGRFIEVEAGEPQAPLLEGVDVIDANGKWLMPGLVNTHGHTGMSLLRGINDDLPLNQWLEDKIWPIEKKLTPEAVQAARRLAMVEMIESGTTSFLDMYHLQMPEFAEEVAQVGLRATLMRSVIGLCSREEQDEKLAESIQLAEQFRGSGNGRIQTMLAPHAPYTCPPDYIERIVDAARERSLPVHMHLAETRKEINDYLTEHGMHPLELLEERDLLSGTEWLFAHGVHMHEQHFELLEKHNAAISHNPKSNLKLGAGIAPVASMLKHDLTVALGTDSVASNNALDLFEEMRFAVLLQRGINEQANMVETYEGLEMATISGAKALRYHDVGSIKVGNQADFILISAEQAHLHPKTDVLSHLVFAAKGSDVTDSFVQGKALMRNRNILTLDKEKILAEANQQLLLLQK</sequence>
<dbReference type="EMBL" id="JAFBCV010000012">
    <property type="protein sequence ID" value="MBM7840193.1"/>
    <property type="molecule type" value="Genomic_DNA"/>
</dbReference>
<dbReference type="GO" id="GO:0050270">
    <property type="term" value="F:S-adenosylhomocysteine deaminase activity"/>
    <property type="evidence" value="ECO:0007669"/>
    <property type="project" value="UniProtKB-EC"/>
</dbReference>
<dbReference type="InterPro" id="IPR032466">
    <property type="entry name" value="Metal_Hydrolase"/>
</dbReference>
<dbReference type="HAMAP" id="MF_01281">
    <property type="entry name" value="MTA_SAH_deamin"/>
    <property type="match status" value="1"/>
</dbReference>
<protein>
    <recommendedName>
        <fullName evidence="4">5-methylthioadenosine/S-adenosylhomocysteine deaminase</fullName>
        <shortName evidence="4">MTA/SAH deaminase</shortName>
        <ecNumber evidence="4">3.5.4.28</ecNumber>
        <ecNumber evidence="4">3.5.4.31</ecNumber>
    </recommendedName>
</protein>
<reference evidence="6" key="1">
    <citation type="submission" date="2021-01" db="EMBL/GenBank/DDBJ databases">
        <title>Genomic Encyclopedia of Type Strains, Phase IV (KMG-IV): sequencing the most valuable type-strain genomes for metagenomic binning, comparative biology and taxonomic classification.</title>
        <authorList>
            <person name="Goeker M."/>
        </authorList>
    </citation>
    <scope>NUCLEOTIDE SEQUENCE</scope>
    <source>
        <strain evidence="6">DSM 21943</strain>
    </source>
</reference>
<dbReference type="Gene3D" id="2.30.40.10">
    <property type="entry name" value="Urease, subunit C, domain 1"/>
    <property type="match status" value="1"/>
</dbReference>
<feature type="binding site" evidence="4">
    <location>
        <position position="304"/>
    </location>
    <ligand>
        <name>Zn(2+)</name>
        <dbReference type="ChEBI" id="CHEBI:29105"/>
    </ligand>
</feature>
<evidence type="ECO:0000256" key="3">
    <source>
        <dbReference type="ARBA" id="ARBA00022833"/>
    </source>
</evidence>
<dbReference type="Pfam" id="PF01979">
    <property type="entry name" value="Amidohydro_1"/>
    <property type="match status" value="1"/>
</dbReference>
<feature type="binding site" evidence="4">
    <location>
        <position position="188"/>
    </location>
    <ligand>
        <name>substrate</name>
    </ligand>
</feature>
<evidence type="ECO:0000259" key="5">
    <source>
        <dbReference type="Pfam" id="PF01979"/>
    </source>
</evidence>
<evidence type="ECO:0000313" key="7">
    <source>
        <dbReference type="Proteomes" id="UP001179280"/>
    </source>
</evidence>
<dbReference type="EC" id="3.5.4.28" evidence="4"/>
<evidence type="ECO:0000256" key="4">
    <source>
        <dbReference type="HAMAP-Rule" id="MF_01281"/>
    </source>
</evidence>
<comment type="function">
    <text evidence="4">Catalyzes the deamination of 5-methylthioadenosine and S-adenosyl-L-homocysteine into 5-methylthioinosine and S-inosyl-L-homocysteine, respectively. Is also able to deaminate adenosine.</text>
</comment>
<keyword evidence="7" id="KW-1185">Reference proteome</keyword>
<feature type="binding site" evidence="4">
    <location>
        <position position="218"/>
    </location>
    <ligand>
        <name>substrate</name>
    </ligand>
</feature>
<name>A0ABS2SXG5_9BACI</name>
<dbReference type="InterPro" id="IPR006680">
    <property type="entry name" value="Amidohydro-rel"/>
</dbReference>
<comment type="catalytic activity">
    <reaction evidence="4">
        <text>S-adenosyl-L-homocysteine + H2O + H(+) = S-inosyl-L-homocysteine + NH4(+)</text>
        <dbReference type="Rhea" id="RHEA:20716"/>
        <dbReference type="ChEBI" id="CHEBI:15377"/>
        <dbReference type="ChEBI" id="CHEBI:15378"/>
        <dbReference type="ChEBI" id="CHEBI:28938"/>
        <dbReference type="ChEBI" id="CHEBI:57856"/>
        <dbReference type="ChEBI" id="CHEBI:57985"/>
        <dbReference type="EC" id="3.5.4.28"/>
    </reaction>
</comment>
<feature type="domain" description="Amidohydrolase-related" evidence="5">
    <location>
        <begin position="58"/>
        <end position="406"/>
    </location>
</feature>
<comment type="caution">
    <text evidence="4">Lacks conserved residue(s) required for the propagation of feature annotation.</text>
</comment>
<comment type="catalytic activity">
    <reaction evidence="4">
        <text>S-methyl-5'-thioadenosine + H2O + H(+) = S-methyl-5'-thioinosine + NH4(+)</text>
        <dbReference type="Rhea" id="RHEA:25025"/>
        <dbReference type="ChEBI" id="CHEBI:15377"/>
        <dbReference type="ChEBI" id="CHEBI:15378"/>
        <dbReference type="ChEBI" id="CHEBI:17509"/>
        <dbReference type="ChEBI" id="CHEBI:28938"/>
        <dbReference type="ChEBI" id="CHEBI:48595"/>
        <dbReference type="EC" id="3.5.4.31"/>
    </reaction>
</comment>
<keyword evidence="3 4" id="KW-0862">Zinc</keyword>
<dbReference type="RefSeq" id="WP_204467713.1">
    <property type="nucleotide sequence ID" value="NZ_JAFBCV010000012.1"/>
</dbReference>
<dbReference type="EC" id="3.5.4.31" evidence="4"/>
<dbReference type="InterPro" id="IPR011059">
    <property type="entry name" value="Metal-dep_hydrolase_composite"/>
</dbReference>
<keyword evidence="1 4" id="KW-0479">Metal-binding</keyword>
<dbReference type="GO" id="GO:0090614">
    <property type="term" value="F:5'-methylthioadenosine deaminase activity"/>
    <property type="evidence" value="ECO:0007669"/>
    <property type="project" value="UniProtKB-EC"/>
</dbReference>
<proteinExistence type="inferred from homology"/>
<evidence type="ECO:0000256" key="2">
    <source>
        <dbReference type="ARBA" id="ARBA00022801"/>
    </source>
</evidence>
<evidence type="ECO:0000313" key="6">
    <source>
        <dbReference type="EMBL" id="MBM7840193.1"/>
    </source>
</evidence>
<feature type="binding site" evidence="4">
    <location>
        <position position="66"/>
    </location>
    <ligand>
        <name>Zn(2+)</name>
        <dbReference type="ChEBI" id="CHEBI:29105"/>
    </ligand>
</feature>
<dbReference type="InterPro" id="IPR050287">
    <property type="entry name" value="MTA/SAH_deaminase"/>
</dbReference>
<dbReference type="PANTHER" id="PTHR43794">
    <property type="entry name" value="AMINOHYDROLASE SSNA-RELATED"/>
    <property type="match status" value="1"/>
</dbReference>
<comment type="caution">
    <text evidence="6">The sequence shown here is derived from an EMBL/GenBank/DDBJ whole genome shotgun (WGS) entry which is preliminary data.</text>
</comment>
<evidence type="ECO:0000256" key="1">
    <source>
        <dbReference type="ARBA" id="ARBA00022723"/>
    </source>
</evidence>
<dbReference type="Gene3D" id="3.20.20.140">
    <property type="entry name" value="Metal-dependent hydrolases"/>
    <property type="match status" value="1"/>
</dbReference>
<comment type="similarity">
    <text evidence="4">Belongs to the metallo-dependent hydrolases superfamily. MTA/SAH deaminase family.</text>
</comment>
<dbReference type="SUPFAM" id="SSF51338">
    <property type="entry name" value="Composite domain of metallo-dependent hydrolases"/>
    <property type="match status" value="1"/>
</dbReference>
<gene>
    <name evidence="4" type="primary">mtaD</name>
    <name evidence="6" type="ORF">JOC54_003473</name>
</gene>
<dbReference type="SUPFAM" id="SSF51556">
    <property type="entry name" value="Metallo-dependent hydrolases"/>
    <property type="match status" value="1"/>
</dbReference>
<feature type="binding site" evidence="4">
    <location>
        <position position="95"/>
    </location>
    <ligand>
        <name>substrate</name>
    </ligand>
</feature>
<feature type="binding site" evidence="4">
    <location>
        <position position="304"/>
    </location>
    <ligand>
        <name>substrate</name>
    </ligand>
</feature>
<feature type="binding site" evidence="4">
    <location>
        <position position="215"/>
    </location>
    <ligand>
        <name>Zn(2+)</name>
        <dbReference type="ChEBI" id="CHEBI:29105"/>
    </ligand>
</feature>
<keyword evidence="2 4" id="KW-0378">Hydrolase</keyword>
<comment type="cofactor">
    <cofactor evidence="4">
        <name>Zn(2+)</name>
        <dbReference type="ChEBI" id="CHEBI:29105"/>
    </cofactor>
    <text evidence="4">Binds 1 zinc ion per subunit.</text>
</comment>
<feature type="binding site" evidence="4">
    <location>
        <position position="148"/>
    </location>
    <ligand>
        <name>substrate</name>
    </ligand>
</feature>
<accession>A0ABS2SXG5</accession>